<dbReference type="EMBL" id="CASHTH010003532">
    <property type="protein sequence ID" value="CAI8046109.1"/>
    <property type="molecule type" value="Genomic_DNA"/>
</dbReference>
<name>A0AA35TDS6_GEOBA</name>
<proteinExistence type="predicted"/>
<evidence type="ECO:0000313" key="1">
    <source>
        <dbReference type="EMBL" id="CAI8046109.1"/>
    </source>
</evidence>
<protein>
    <submittedName>
        <fullName evidence="1">Uncharacterized protein</fullName>
    </submittedName>
</protein>
<comment type="caution">
    <text evidence="1">The sequence shown here is derived from an EMBL/GenBank/DDBJ whole genome shotgun (WGS) entry which is preliminary data.</text>
</comment>
<evidence type="ECO:0000313" key="2">
    <source>
        <dbReference type="Proteomes" id="UP001174909"/>
    </source>
</evidence>
<gene>
    <name evidence="1" type="ORF">GBAR_LOCUS25488</name>
</gene>
<sequence>MEVHPGLGSKWFCGEDKLALGIEVSSQEFHFVVVCLFPPLRNIPYEVCKATGPGHSVLIPLAIDDESLHPRKGLPFRPVFSVSRLKEAIGRKGKLYIRPMEEITFDNCRRLSDHEAYTPATRIKCIYCSELMMLEDMAIHKVLCSKSSDTETSDEPATWSVPAIYMDDVPSTSGLGVVGLTKEAVSLLATETVYDALTVDDTDLTIDDADKTSERNS</sequence>
<keyword evidence="2" id="KW-1185">Reference proteome</keyword>
<dbReference type="Proteomes" id="UP001174909">
    <property type="component" value="Unassembled WGS sequence"/>
</dbReference>
<dbReference type="AlphaFoldDB" id="A0AA35TDS6"/>
<accession>A0AA35TDS6</accession>
<reference evidence="1" key="1">
    <citation type="submission" date="2023-03" db="EMBL/GenBank/DDBJ databases">
        <authorList>
            <person name="Steffen K."/>
            <person name="Cardenas P."/>
        </authorList>
    </citation>
    <scope>NUCLEOTIDE SEQUENCE</scope>
</reference>
<organism evidence="1 2">
    <name type="scientific">Geodia barretti</name>
    <name type="common">Barrett's horny sponge</name>
    <dbReference type="NCBI Taxonomy" id="519541"/>
    <lineage>
        <taxon>Eukaryota</taxon>
        <taxon>Metazoa</taxon>
        <taxon>Porifera</taxon>
        <taxon>Demospongiae</taxon>
        <taxon>Heteroscleromorpha</taxon>
        <taxon>Tetractinellida</taxon>
        <taxon>Astrophorina</taxon>
        <taxon>Geodiidae</taxon>
        <taxon>Geodia</taxon>
    </lineage>
</organism>